<gene>
    <name evidence="1" type="ORF">MX635_11090</name>
</gene>
<dbReference type="AlphaFoldDB" id="A0AAW8RB84"/>
<dbReference type="RefSeq" id="WP_311780763.1">
    <property type="nucleotide sequence ID" value="NZ_JALRMQ010000008.1"/>
</dbReference>
<accession>A0AAW8RB84</accession>
<name>A0AAW8RB84_CARDV</name>
<dbReference type="Proteomes" id="UP001249945">
    <property type="component" value="Unassembled WGS sequence"/>
</dbReference>
<sequence>MNKIIKLIGVFGIILLIISGCGKSTATKEEKSISDDFFEKGELYKISDSKENTSYFEVTSKEKGMLTVYDLENNRKEYQVPYETEKKEDGYLLYKFDGPVINDDKLFYNGAYNDTKDYYLVKIDGDFYFVLDRFVEKESGSLNSDKTKAALKKNTLRRIEKVK</sequence>
<reference evidence="1" key="1">
    <citation type="submission" date="2022-04" db="EMBL/GenBank/DDBJ databases">
        <title>Draft genome sequences of lactic acid bacteria (LAB) strains involved in meat spoilage.</title>
        <authorList>
            <person name="Palevich N."/>
        </authorList>
    </citation>
    <scope>NUCLEOTIDE SEQUENCE</scope>
    <source>
        <strain evidence="1">9-14</strain>
    </source>
</reference>
<organism evidence="1 2">
    <name type="scientific">Carnobacterium divergens</name>
    <name type="common">Lactobacillus divergens</name>
    <dbReference type="NCBI Taxonomy" id="2748"/>
    <lineage>
        <taxon>Bacteria</taxon>
        <taxon>Bacillati</taxon>
        <taxon>Bacillota</taxon>
        <taxon>Bacilli</taxon>
        <taxon>Lactobacillales</taxon>
        <taxon>Carnobacteriaceae</taxon>
        <taxon>Carnobacterium</taxon>
    </lineage>
</organism>
<evidence type="ECO:0000313" key="2">
    <source>
        <dbReference type="Proteomes" id="UP001249945"/>
    </source>
</evidence>
<evidence type="ECO:0000313" key="1">
    <source>
        <dbReference type="EMBL" id="MDT1974939.1"/>
    </source>
</evidence>
<evidence type="ECO:0008006" key="3">
    <source>
        <dbReference type="Google" id="ProtNLM"/>
    </source>
</evidence>
<dbReference type="EMBL" id="JALRMR010000014">
    <property type="protein sequence ID" value="MDT1974939.1"/>
    <property type="molecule type" value="Genomic_DNA"/>
</dbReference>
<protein>
    <recommendedName>
        <fullName evidence="3">Lipoprotein</fullName>
    </recommendedName>
</protein>
<dbReference type="PROSITE" id="PS51257">
    <property type="entry name" value="PROKAR_LIPOPROTEIN"/>
    <property type="match status" value="1"/>
</dbReference>
<comment type="caution">
    <text evidence="1">The sequence shown here is derived from an EMBL/GenBank/DDBJ whole genome shotgun (WGS) entry which is preliminary data.</text>
</comment>
<proteinExistence type="predicted"/>